<dbReference type="InterPro" id="IPR014567">
    <property type="entry name" value="UCP031900"/>
</dbReference>
<dbReference type="Pfam" id="PF13449">
    <property type="entry name" value="Phytase-like"/>
    <property type="match status" value="1"/>
</dbReference>
<accession>A0A0W7WJG6</accession>
<keyword evidence="3" id="KW-1185">Reference proteome</keyword>
<dbReference type="PIRSF" id="PIRSF031900">
    <property type="entry name" value="UCP031900"/>
    <property type="match status" value="1"/>
</dbReference>
<comment type="caution">
    <text evidence="2">The sequence shown here is derived from an EMBL/GenBank/DDBJ whole genome shotgun (WGS) entry which is preliminary data.</text>
</comment>
<dbReference type="SUPFAM" id="SSF101898">
    <property type="entry name" value="NHL repeat"/>
    <property type="match status" value="1"/>
</dbReference>
<evidence type="ECO:0000313" key="2">
    <source>
        <dbReference type="EMBL" id="KUF10697.1"/>
    </source>
</evidence>
<protein>
    <recommendedName>
        <fullName evidence="1">Phytase-like domain-containing protein</fullName>
    </recommendedName>
</protein>
<gene>
    <name evidence="2" type="ORF">AVJ23_11670</name>
</gene>
<evidence type="ECO:0000313" key="3">
    <source>
        <dbReference type="Proteomes" id="UP000054396"/>
    </source>
</evidence>
<dbReference type="OrthoDB" id="9798693at2"/>
<dbReference type="Gene3D" id="2.120.10.30">
    <property type="entry name" value="TolB, C-terminal domain"/>
    <property type="match status" value="1"/>
</dbReference>
<name>A0A0W7WJG6_9RHOB</name>
<dbReference type="InterPro" id="IPR011042">
    <property type="entry name" value="6-blade_b-propeller_TolB-like"/>
</dbReference>
<sequence length="283" mass="30802">MPACYAGPAPDALTGGPAYVGSYTWPAAAHDLGGFSGLEVTEDGTGFTVISDRSGRITGRFRRENGTITGIEAGPPAPLTRPDGTPLTGWRGDSEGLATGSDGTAYISFEGDHRVWAYPDFDAATPLARPEAFTRLQGNSGFEALAIDAQGRLFAIPERSGALSRPFPVWRYADGRWEQPFTLSRSGNFLPVGADFGPDGALYLLERTFTGLGFRTRIRRFTIDGDRVAKEETLLTTPLLRHDNLEGIAVWQDPTGALRLTLVSDDNFRALQRTEFVEYRLPR</sequence>
<dbReference type="EMBL" id="LPXO01000006">
    <property type="protein sequence ID" value="KUF10697.1"/>
    <property type="molecule type" value="Genomic_DNA"/>
</dbReference>
<dbReference type="STRING" id="1685382.AVJ23_11670"/>
<organism evidence="2 3">
    <name type="scientific">Pseudoponticoccus marisrubri</name>
    <dbReference type="NCBI Taxonomy" id="1685382"/>
    <lineage>
        <taxon>Bacteria</taxon>
        <taxon>Pseudomonadati</taxon>
        <taxon>Pseudomonadota</taxon>
        <taxon>Alphaproteobacteria</taxon>
        <taxon>Rhodobacterales</taxon>
        <taxon>Roseobacteraceae</taxon>
        <taxon>Pseudoponticoccus</taxon>
    </lineage>
</organism>
<dbReference type="AlphaFoldDB" id="A0A0W7WJG6"/>
<evidence type="ECO:0000259" key="1">
    <source>
        <dbReference type="Pfam" id="PF13449"/>
    </source>
</evidence>
<proteinExistence type="predicted"/>
<reference evidence="2 3" key="1">
    <citation type="submission" date="2015-12" db="EMBL/GenBank/DDBJ databases">
        <authorList>
            <person name="Shamseldin A."/>
            <person name="Moawad H."/>
            <person name="Abd El-Rahim W.M."/>
            <person name="Sadowsky M.J."/>
        </authorList>
    </citation>
    <scope>NUCLEOTIDE SEQUENCE [LARGE SCALE GENOMIC DNA]</scope>
    <source>
        <strain evidence="2 3">SJ5A-1</strain>
    </source>
</reference>
<feature type="domain" description="Phytase-like" evidence="1">
    <location>
        <begin position="32"/>
        <end position="268"/>
    </location>
</feature>
<dbReference type="Proteomes" id="UP000054396">
    <property type="component" value="Unassembled WGS sequence"/>
</dbReference>
<dbReference type="InterPro" id="IPR027372">
    <property type="entry name" value="Phytase-like_dom"/>
</dbReference>